<dbReference type="InterPro" id="IPR001261">
    <property type="entry name" value="ArgE/DapE_CS"/>
</dbReference>
<evidence type="ECO:0000256" key="4">
    <source>
        <dbReference type="ARBA" id="ARBA00022723"/>
    </source>
</evidence>
<evidence type="ECO:0000256" key="8">
    <source>
        <dbReference type="ARBA" id="ARBA00023049"/>
    </source>
</evidence>
<dbReference type="GO" id="GO:0008237">
    <property type="term" value="F:metallopeptidase activity"/>
    <property type="evidence" value="ECO:0007669"/>
    <property type="project" value="UniProtKB-KW"/>
</dbReference>
<dbReference type="RefSeq" id="WP_209530684.1">
    <property type="nucleotide sequence ID" value="NZ_JAEEGA010000013.1"/>
</dbReference>
<accession>A0A940PFC6</accession>
<dbReference type="NCBIfam" id="TIGR01887">
    <property type="entry name" value="dipeptidaselike"/>
    <property type="match status" value="1"/>
</dbReference>
<keyword evidence="5 9" id="KW-0378">Hydrolase</keyword>
<dbReference type="GO" id="GO:0006508">
    <property type="term" value="P:proteolysis"/>
    <property type="evidence" value="ECO:0007669"/>
    <property type="project" value="UniProtKB-KW"/>
</dbReference>
<evidence type="ECO:0000256" key="1">
    <source>
        <dbReference type="ARBA" id="ARBA00001947"/>
    </source>
</evidence>
<keyword evidence="7 9" id="KW-0224">Dipeptidase</keyword>
<dbReference type="InterPro" id="IPR036264">
    <property type="entry name" value="Bact_exopeptidase_dim_dom"/>
</dbReference>
<dbReference type="PANTHER" id="PTHR43808">
    <property type="entry name" value="ACETYLORNITHINE DEACETYLASE"/>
    <property type="match status" value="1"/>
</dbReference>
<keyword evidence="3" id="KW-0645">Protease</keyword>
<dbReference type="GO" id="GO:0008270">
    <property type="term" value="F:zinc ion binding"/>
    <property type="evidence" value="ECO:0007669"/>
    <property type="project" value="InterPro"/>
</dbReference>
<sequence length="437" mass="47409">MTQQQIIQAVNECQTEFLTALKKIMAINSVKGPETDGAPFGIGPKQALDATLKLAEALGFKTGLVGNAMGYAQLGTNDQAYIAVVGHLDVVHEGTGWHYPPFDLTLDQGVLYGRGILDNKGPILSNLFALAVLKRLDVPLSKTIRIIFGTDEESGSADVPLYLQTEQPPLYGYTPDCKYPAVYGERGVVAFDIITHLTDGSLQQLKTFKGNFDRSAVPDSLTVQLTKESQIRQYTGKRAPSNAPELGLNALTLFAQEVTDQHLLTGQLGDYLAWCSAALHQKHYGEGLGIDFADADSGALILTPFNMSLTGEQCQLSLSVRYPISISEETVMKKVSQQLPANSQIKLTRRMPSTVFPKDHPMLAVMKASYELLTGLDGTPVTTTGATYARSMPNIVAFGPSFPGQKGIAHNKDEYMSLNDLMTNMKIYALTLATLAK</sequence>
<organism evidence="9 10">
    <name type="scientific">Vagococcus allomyrinae</name>
    <dbReference type="NCBI Taxonomy" id="2794353"/>
    <lineage>
        <taxon>Bacteria</taxon>
        <taxon>Bacillati</taxon>
        <taxon>Bacillota</taxon>
        <taxon>Bacilli</taxon>
        <taxon>Lactobacillales</taxon>
        <taxon>Enterococcaceae</taxon>
        <taxon>Vagococcus</taxon>
    </lineage>
</organism>
<dbReference type="GO" id="GO:0008777">
    <property type="term" value="F:acetylornithine deacetylase activity"/>
    <property type="evidence" value="ECO:0007669"/>
    <property type="project" value="TreeGrafter"/>
</dbReference>
<dbReference type="InterPro" id="IPR010964">
    <property type="entry name" value="M20A_pepV-rel"/>
</dbReference>
<keyword evidence="8" id="KW-0482">Metalloprotease</keyword>
<reference evidence="9" key="1">
    <citation type="submission" date="2020-12" db="EMBL/GenBank/DDBJ databases">
        <title>Vagococcus allomyrinae sp. nov. and Enterococcus lavae sp. nov., isolated from the larvae of Allomyrina dichotoma.</title>
        <authorList>
            <person name="Lee S.D."/>
        </authorList>
    </citation>
    <scope>NUCLEOTIDE SEQUENCE</scope>
    <source>
        <strain evidence="9">BWB3-3</strain>
    </source>
</reference>
<evidence type="ECO:0000256" key="6">
    <source>
        <dbReference type="ARBA" id="ARBA00022833"/>
    </source>
</evidence>
<dbReference type="PANTHER" id="PTHR43808:SF31">
    <property type="entry name" value="N-ACETYL-L-CITRULLINE DEACETYLASE"/>
    <property type="match status" value="1"/>
</dbReference>
<dbReference type="EMBL" id="JAEEGA010000013">
    <property type="protein sequence ID" value="MBP1042948.1"/>
    <property type="molecule type" value="Genomic_DNA"/>
</dbReference>
<gene>
    <name evidence="9" type="ORF">I6N95_18190</name>
</gene>
<dbReference type="Pfam" id="PF01546">
    <property type="entry name" value="Peptidase_M20"/>
    <property type="match status" value="1"/>
</dbReference>
<dbReference type="GO" id="GO:0006526">
    <property type="term" value="P:L-arginine biosynthetic process"/>
    <property type="evidence" value="ECO:0007669"/>
    <property type="project" value="TreeGrafter"/>
</dbReference>
<dbReference type="Proteomes" id="UP000674938">
    <property type="component" value="Unassembled WGS sequence"/>
</dbReference>
<evidence type="ECO:0000256" key="5">
    <source>
        <dbReference type="ARBA" id="ARBA00022801"/>
    </source>
</evidence>
<dbReference type="SUPFAM" id="SSF53187">
    <property type="entry name" value="Zn-dependent exopeptidases"/>
    <property type="match status" value="1"/>
</dbReference>
<evidence type="ECO:0000256" key="7">
    <source>
        <dbReference type="ARBA" id="ARBA00022997"/>
    </source>
</evidence>
<dbReference type="EC" id="3.4.13.-" evidence="9"/>
<name>A0A940PFC6_9ENTE</name>
<dbReference type="InterPro" id="IPR050072">
    <property type="entry name" value="Peptidase_M20A"/>
</dbReference>
<protein>
    <submittedName>
        <fullName evidence="9">Sapep family Mn(2+)-dependent dipeptidase</fullName>
        <ecNumber evidence="9">3.4.13.-</ecNumber>
    </submittedName>
</protein>
<dbReference type="GO" id="GO:0016805">
    <property type="term" value="F:dipeptidase activity"/>
    <property type="evidence" value="ECO:0007669"/>
    <property type="project" value="UniProtKB-KW"/>
</dbReference>
<dbReference type="InterPro" id="IPR002933">
    <property type="entry name" value="Peptidase_M20"/>
</dbReference>
<comment type="caution">
    <text evidence="9">The sequence shown here is derived from an EMBL/GenBank/DDBJ whole genome shotgun (WGS) entry which is preliminary data.</text>
</comment>
<keyword evidence="10" id="KW-1185">Reference proteome</keyword>
<evidence type="ECO:0000313" key="9">
    <source>
        <dbReference type="EMBL" id="MBP1042948.1"/>
    </source>
</evidence>
<keyword evidence="6" id="KW-0862">Zinc</keyword>
<comment type="similarity">
    <text evidence="2">Belongs to the peptidase M20A family.</text>
</comment>
<proteinExistence type="inferred from homology"/>
<dbReference type="Gene3D" id="3.40.630.10">
    <property type="entry name" value="Zn peptidases"/>
    <property type="match status" value="2"/>
</dbReference>
<dbReference type="PROSITE" id="PS00758">
    <property type="entry name" value="ARGE_DAPE_CPG2_1"/>
    <property type="match status" value="1"/>
</dbReference>
<keyword evidence="4" id="KW-0479">Metal-binding</keyword>
<evidence type="ECO:0000256" key="3">
    <source>
        <dbReference type="ARBA" id="ARBA00022670"/>
    </source>
</evidence>
<comment type="cofactor">
    <cofactor evidence="1">
        <name>Zn(2+)</name>
        <dbReference type="ChEBI" id="CHEBI:29105"/>
    </cofactor>
</comment>
<dbReference type="SUPFAM" id="SSF55031">
    <property type="entry name" value="Bacterial exopeptidase dimerisation domain"/>
    <property type="match status" value="1"/>
</dbReference>
<evidence type="ECO:0000256" key="2">
    <source>
        <dbReference type="ARBA" id="ARBA00006247"/>
    </source>
</evidence>
<evidence type="ECO:0000313" key="10">
    <source>
        <dbReference type="Proteomes" id="UP000674938"/>
    </source>
</evidence>
<dbReference type="AlphaFoldDB" id="A0A940PFC6"/>